<feature type="transmembrane region" description="Helical" evidence="1">
    <location>
        <begin position="65"/>
        <end position="85"/>
    </location>
</feature>
<keyword evidence="1" id="KW-0472">Membrane</keyword>
<evidence type="ECO:0000313" key="2">
    <source>
        <dbReference type="EMBL" id="MUK90154.1"/>
    </source>
</evidence>
<evidence type="ECO:0008006" key="4">
    <source>
        <dbReference type="Google" id="ProtNLM"/>
    </source>
</evidence>
<keyword evidence="1" id="KW-0812">Transmembrane</keyword>
<proteinExistence type="predicted"/>
<protein>
    <recommendedName>
        <fullName evidence="4">Cxxc_20_cxxc protein</fullName>
    </recommendedName>
</protein>
<sequence length="95" mass="11121">MPICQNCQKKLTYLQTLKMLFRSRCPNCSKKQYLSAAFRKKSASYTVFPVAIIPMVVIFDFTIPFAAFLIFITLFIVIGTYPFYIEFSNEQEPLW</sequence>
<accession>A0A6N8FNS0</accession>
<evidence type="ECO:0000313" key="3">
    <source>
        <dbReference type="Proteomes" id="UP000469125"/>
    </source>
</evidence>
<dbReference type="NCBIfam" id="TIGR04104">
    <property type="entry name" value="cxxc_20_cxxc"/>
    <property type="match status" value="1"/>
</dbReference>
<dbReference type="EMBL" id="WOCA01000018">
    <property type="protein sequence ID" value="MUK90154.1"/>
    <property type="molecule type" value="Genomic_DNA"/>
</dbReference>
<dbReference type="InterPro" id="IPR026369">
    <property type="entry name" value="CxxC_20_CxxC"/>
</dbReference>
<dbReference type="Proteomes" id="UP000469125">
    <property type="component" value="Unassembled WGS sequence"/>
</dbReference>
<comment type="caution">
    <text evidence="2">The sequence shown here is derived from an EMBL/GenBank/DDBJ whole genome shotgun (WGS) entry which is preliminary data.</text>
</comment>
<keyword evidence="1" id="KW-1133">Transmembrane helix</keyword>
<keyword evidence="3" id="KW-1185">Reference proteome</keyword>
<name>A0A6N8FNS0_9BACI</name>
<reference evidence="2 3" key="1">
    <citation type="submission" date="2019-11" db="EMBL/GenBank/DDBJ databases">
        <authorList>
            <person name="Li X."/>
        </authorList>
    </citation>
    <scope>NUCLEOTIDE SEQUENCE [LARGE SCALE GENOMIC DNA]</scope>
    <source>
        <strain evidence="2 3">L9</strain>
    </source>
</reference>
<evidence type="ECO:0000256" key="1">
    <source>
        <dbReference type="SAM" id="Phobius"/>
    </source>
</evidence>
<organism evidence="2 3">
    <name type="scientific">Ornithinibacillus caprae</name>
    <dbReference type="NCBI Taxonomy" id="2678566"/>
    <lineage>
        <taxon>Bacteria</taxon>
        <taxon>Bacillati</taxon>
        <taxon>Bacillota</taxon>
        <taxon>Bacilli</taxon>
        <taxon>Bacillales</taxon>
        <taxon>Bacillaceae</taxon>
        <taxon>Ornithinibacillus</taxon>
    </lineage>
</organism>
<feature type="transmembrane region" description="Helical" evidence="1">
    <location>
        <begin position="42"/>
        <end position="59"/>
    </location>
</feature>
<gene>
    <name evidence="2" type="ORF">GMD78_17415</name>
</gene>
<dbReference type="RefSeq" id="WP_155670684.1">
    <property type="nucleotide sequence ID" value="NZ_WOCA01000018.1"/>
</dbReference>
<dbReference type="AlphaFoldDB" id="A0A6N8FNS0"/>